<dbReference type="PaxDb" id="39947-A0A0P0UYZ5"/>
<evidence type="ECO:0000313" key="1">
    <source>
        <dbReference type="EMBL" id="BAS70685.1"/>
    </source>
</evidence>
<dbReference type="AlphaFoldDB" id="A0A0P0UYZ5"/>
<organism evidence="1 2">
    <name type="scientific">Oryza sativa subsp. japonica</name>
    <name type="common">Rice</name>
    <dbReference type="NCBI Taxonomy" id="39947"/>
    <lineage>
        <taxon>Eukaryota</taxon>
        <taxon>Viridiplantae</taxon>
        <taxon>Streptophyta</taxon>
        <taxon>Embryophyta</taxon>
        <taxon>Tracheophyta</taxon>
        <taxon>Spermatophyta</taxon>
        <taxon>Magnoliopsida</taxon>
        <taxon>Liliopsida</taxon>
        <taxon>Poales</taxon>
        <taxon>Poaceae</taxon>
        <taxon>BOP clade</taxon>
        <taxon>Oryzoideae</taxon>
        <taxon>Oryzeae</taxon>
        <taxon>Oryzinae</taxon>
        <taxon>Oryza</taxon>
        <taxon>Oryza sativa</taxon>
    </lineage>
</organism>
<dbReference type="Proteomes" id="UP000059680">
    <property type="component" value="Chromosome 1"/>
</dbReference>
<protein>
    <submittedName>
        <fullName evidence="1">Os01g0176751 protein</fullName>
    </submittedName>
</protein>
<dbReference type="Gramene" id="Os01t0176751-00">
    <property type="protein sequence ID" value="Os01t0176751-00"/>
    <property type="gene ID" value="Os01g0176751"/>
</dbReference>
<reference evidence="2" key="1">
    <citation type="journal article" date="2005" name="Nature">
        <title>The map-based sequence of the rice genome.</title>
        <authorList>
            <consortium name="International rice genome sequencing project (IRGSP)"/>
            <person name="Matsumoto T."/>
            <person name="Wu J."/>
            <person name="Kanamori H."/>
            <person name="Katayose Y."/>
            <person name="Fujisawa M."/>
            <person name="Namiki N."/>
            <person name="Mizuno H."/>
            <person name="Yamamoto K."/>
            <person name="Antonio B.A."/>
            <person name="Baba T."/>
            <person name="Sakata K."/>
            <person name="Nagamura Y."/>
            <person name="Aoki H."/>
            <person name="Arikawa K."/>
            <person name="Arita K."/>
            <person name="Bito T."/>
            <person name="Chiden Y."/>
            <person name="Fujitsuka N."/>
            <person name="Fukunaka R."/>
            <person name="Hamada M."/>
            <person name="Harada C."/>
            <person name="Hayashi A."/>
            <person name="Hijishita S."/>
            <person name="Honda M."/>
            <person name="Hosokawa S."/>
            <person name="Ichikawa Y."/>
            <person name="Idonuma A."/>
            <person name="Iijima M."/>
            <person name="Ikeda M."/>
            <person name="Ikeno M."/>
            <person name="Ito K."/>
            <person name="Ito S."/>
            <person name="Ito T."/>
            <person name="Ito Y."/>
            <person name="Ito Y."/>
            <person name="Iwabuchi A."/>
            <person name="Kamiya K."/>
            <person name="Karasawa W."/>
            <person name="Kurita K."/>
            <person name="Katagiri S."/>
            <person name="Kikuta A."/>
            <person name="Kobayashi H."/>
            <person name="Kobayashi N."/>
            <person name="Machita K."/>
            <person name="Maehara T."/>
            <person name="Masukawa M."/>
            <person name="Mizubayashi T."/>
            <person name="Mukai Y."/>
            <person name="Nagasaki H."/>
            <person name="Nagata Y."/>
            <person name="Naito S."/>
            <person name="Nakashima M."/>
            <person name="Nakama Y."/>
            <person name="Nakamichi Y."/>
            <person name="Nakamura M."/>
            <person name="Meguro A."/>
            <person name="Negishi M."/>
            <person name="Ohta I."/>
            <person name="Ohta T."/>
            <person name="Okamoto M."/>
            <person name="Ono N."/>
            <person name="Saji S."/>
            <person name="Sakaguchi M."/>
            <person name="Sakai K."/>
            <person name="Shibata M."/>
            <person name="Shimokawa T."/>
            <person name="Song J."/>
            <person name="Takazaki Y."/>
            <person name="Terasawa K."/>
            <person name="Tsugane M."/>
            <person name="Tsuji K."/>
            <person name="Ueda S."/>
            <person name="Waki K."/>
            <person name="Yamagata H."/>
            <person name="Yamamoto M."/>
            <person name="Yamamoto S."/>
            <person name="Yamane H."/>
            <person name="Yoshiki S."/>
            <person name="Yoshihara R."/>
            <person name="Yukawa K."/>
            <person name="Zhong H."/>
            <person name="Yano M."/>
            <person name="Yuan Q."/>
            <person name="Ouyang S."/>
            <person name="Liu J."/>
            <person name="Jones K.M."/>
            <person name="Gansberger K."/>
            <person name="Moffat K."/>
            <person name="Hill J."/>
            <person name="Bera J."/>
            <person name="Fadrosh D."/>
            <person name="Jin S."/>
            <person name="Johri S."/>
            <person name="Kim M."/>
            <person name="Overton L."/>
            <person name="Reardon M."/>
            <person name="Tsitrin T."/>
            <person name="Vuong H."/>
            <person name="Weaver B."/>
            <person name="Ciecko A."/>
            <person name="Tallon L."/>
            <person name="Jackson J."/>
            <person name="Pai G."/>
            <person name="Aken S.V."/>
            <person name="Utterback T."/>
            <person name="Reidmuller S."/>
            <person name="Feldblyum T."/>
            <person name="Hsiao J."/>
            <person name="Zismann V."/>
            <person name="Iobst S."/>
            <person name="de Vazeille A.R."/>
            <person name="Buell C.R."/>
            <person name="Ying K."/>
            <person name="Li Y."/>
            <person name="Lu T."/>
            <person name="Huang Y."/>
            <person name="Zhao Q."/>
            <person name="Feng Q."/>
            <person name="Zhang L."/>
            <person name="Zhu J."/>
            <person name="Weng Q."/>
            <person name="Mu J."/>
            <person name="Lu Y."/>
            <person name="Fan D."/>
            <person name="Liu Y."/>
            <person name="Guan J."/>
            <person name="Zhang Y."/>
            <person name="Yu S."/>
            <person name="Liu X."/>
            <person name="Zhang Y."/>
            <person name="Hong G."/>
            <person name="Han B."/>
            <person name="Choisne N."/>
            <person name="Demange N."/>
            <person name="Orjeda G."/>
            <person name="Samain S."/>
            <person name="Cattolico L."/>
            <person name="Pelletier E."/>
            <person name="Couloux A."/>
            <person name="Segurens B."/>
            <person name="Wincker P."/>
            <person name="D'Hont A."/>
            <person name="Scarpelli C."/>
            <person name="Weissenbach J."/>
            <person name="Salanoubat M."/>
            <person name="Quetier F."/>
            <person name="Yu Y."/>
            <person name="Kim H.R."/>
            <person name="Rambo T."/>
            <person name="Currie J."/>
            <person name="Collura K."/>
            <person name="Luo M."/>
            <person name="Yang T."/>
            <person name="Ammiraju J.S.S."/>
            <person name="Engler F."/>
            <person name="Soderlund C."/>
            <person name="Wing R.A."/>
            <person name="Palmer L.E."/>
            <person name="de la Bastide M."/>
            <person name="Spiegel L."/>
            <person name="Nascimento L."/>
            <person name="Zutavern T."/>
            <person name="O'Shaughnessy A."/>
            <person name="Dike S."/>
            <person name="Dedhia N."/>
            <person name="Preston R."/>
            <person name="Balija V."/>
            <person name="McCombie W.R."/>
            <person name="Chow T."/>
            <person name="Chen H."/>
            <person name="Chung M."/>
            <person name="Chen C."/>
            <person name="Shaw J."/>
            <person name="Wu H."/>
            <person name="Hsiao K."/>
            <person name="Chao Y."/>
            <person name="Chu M."/>
            <person name="Cheng C."/>
            <person name="Hour A."/>
            <person name="Lee P."/>
            <person name="Lin S."/>
            <person name="Lin Y."/>
            <person name="Liou J."/>
            <person name="Liu S."/>
            <person name="Hsing Y."/>
            <person name="Raghuvanshi S."/>
            <person name="Mohanty A."/>
            <person name="Bharti A.K."/>
            <person name="Gaur A."/>
            <person name="Gupta V."/>
            <person name="Kumar D."/>
            <person name="Ravi V."/>
            <person name="Vij S."/>
            <person name="Kapur A."/>
            <person name="Khurana P."/>
            <person name="Khurana P."/>
            <person name="Khurana J.P."/>
            <person name="Tyagi A.K."/>
            <person name="Gaikwad K."/>
            <person name="Singh A."/>
            <person name="Dalal V."/>
            <person name="Srivastava S."/>
            <person name="Dixit A."/>
            <person name="Pal A.K."/>
            <person name="Ghazi I.A."/>
            <person name="Yadav M."/>
            <person name="Pandit A."/>
            <person name="Bhargava A."/>
            <person name="Sureshbabu K."/>
            <person name="Batra K."/>
            <person name="Sharma T.R."/>
            <person name="Mohapatra T."/>
            <person name="Singh N.K."/>
            <person name="Messing J."/>
            <person name="Nelson A.B."/>
            <person name="Fuks G."/>
            <person name="Kavchok S."/>
            <person name="Keizer G."/>
            <person name="Linton E."/>
            <person name="Llaca V."/>
            <person name="Song R."/>
            <person name="Tanyolac B."/>
            <person name="Young S."/>
            <person name="Ho-Il K."/>
            <person name="Hahn J.H."/>
            <person name="Sangsakoo G."/>
            <person name="Vanavichit A."/>
            <person name="de Mattos Luiz.A.T."/>
            <person name="Zimmer P.D."/>
            <person name="Malone G."/>
            <person name="Dellagostin O."/>
            <person name="de Oliveira A.C."/>
            <person name="Bevan M."/>
            <person name="Bancroft I."/>
            <person name="Minx P."/>
            <person name="Cordum H."/>
            <person name="Wilson R."/>
            <person name="Cheng Z."/>
            <person name="Jin W."/>
            <person name="Jiang J."/>
            <person name="Leong S.A."/>
            <person name="Iwama H."/>
            <person name="Gojobori T."/>
            <person name="Itoh T."/>
            <person name="Niimura Y."/>
            <person name="Fujii Y."/>
            <person name="Habara T."/>
            <person name="Sakai H."/>
            <person name="Sato Y."/>
            <person name="Wilson G."/>
            <person name="Kumar K."/>
            <person name="McCouch S."/>
            <person name="Juretic N."/>
            <person name="Hoen D."/>
            <person name="Wright S."/>
            <person name="Bruskiewich R."/>
            <person name="Bureau T."/>
            <person name="Miyao A."/>
            <person name="Hirochika H."/>
            <person name="Nishikawa T."/>
            <person name="Kadowaki K."/>
            <person name="Sugiura M."/>
            <person name="Burr B."/>
            <person name="Sasaki T."/>
        </authorList>
    </citation>
    <scope>NUCLEOTIDE SEQUENCE [LARGE SCALE GENOMIC DNA]</scope>
    <source>
        <strain evidence="2">cv. Nipponbare</strain>
    </source>
</reference>
<dbReference type="InParanoid" id="A0A0P0UYZ5"/>
<sequence>MVIASAAFSAGASASSGSAAAAAADPSPMALSLEKGRNAPPPPPPPSSAVISLGLVSSGWCSECSLGVWGPFAAVSAADADAGAFHSCADTIQLAFSDDTLLPPAAAALSAATTSIPMFFTGMNSSSTSGALAAAAAAALCWLPIWYASSCCLYASIAANTHQSSLGLAMAIDLA</sequence>
<evidence type="ECO:0000313" key="2">
    <source>
        <dbReference type="Proteomes" id="UP000059680"/>
    </source>
</evidence>
<keyword evidence="2" id="KW-1185">Reference proteome</keyword>
<proteinExistence type="predicted"/>
<accession>A0A0P0UYZ5</accession>
<reference evidence="1 2" key="2">
    <citation type="journal article" date="2013" name="Plant Cell Physiol.">
        <title>Rice Annotation Project Database (RAP-DB): an integrative and interactive database for rice genomics.</title>
        <authorList>
            <person name="Sakai H."/>
            <person name="Lee S.S."/>
            <person name="Tanaka T."/>
            <person name="Numa H."/>
            <person name="Kim J."/>
            <person name="Kawahara Y."/>
            <person name="Wakimoto H."/>
            <person name="Yang C.C."/>
            <person name="Iwamoto M."/>
            <person name="Abe T."/>
            <person name="Yamada Y."/>
            <person name="Muto A."/>
            <person name="Inokuchi H."/>
            <person name="Ikemura T."/>
            <person name="Matsumoto T."/>
            <person name="Sasaki T."/>
            <person name="Itoh T."/>
        </authorList>
    </citation>
    <scope>NUCLEOTIDE SEQUENCE [LARGE SCALE GENOMIC DNA]</scope>
    <source>
        <strain evidence="2">cv. Nipponbare</strain>
    </source>
</reference>
<gene>
    <name evidence="1" type="ordered locus">Os01g0176751</name>
    <name evidence="1" type="ORF">OSNPB_010176751</name>
</gene>
<reference evidence="1 2" key="3">
    <citation type="journal article" date="2013" name="Rice">
        <title>Improvement of the Oryza sativa Nipponbare reference genome using next generation sequence and optical map data.</title>
        <authorList>
            <person name="Kawahara Y."/>
            <person name="de la Bastide M."/>
            <person name="Hamilton J.P."/>
            <person name="Kanamori H."/>
            <person name="McCombie W.R."/>
            <person name="Ouyang S."/>
            <person name="Schwartz D.C."/>
            <person name="Tanaka T."/>
            <person name="Wu J."/>
            <person name="Zhou S."/>
            <person name="Childs K.L."/>
            <person name="Davidson R.M."/>
            <person name="Lin H."/>
            <person name="Quesada-Ocampo L."/>
            <person name="Vaillancourt B."/>
            <person name="Sakai H."/>
            <person name="Lee S.S."/>
            <person name="Kim J."/>
            <person name="Numa H."/>
            <person name="Itoh T."/>
            <person name="Buell C.R."/>
            <person name="Matsumoto T."/>
        </authorList>
    </citation>
    <scope>NUCLEOTIDE SEQUENCE [LARGE SCALE GENOMIC DNA]</scope>
    <source>
        <strain evidence="2">cv. Nipponbare</strain>
    </source>
</reference>
<name>A0A0P0UYZ5_ORYSJ</name>
<dbReference type="EMBL" id="AP014957">
    <property type="protein sequence ID" value="BAS70685.1"/>
    <property type="molecule type" value="Genomic_DNA"/>
</dbReference>